<gene>
    <name evidence="1" type="ORF">HINF_LOCUS51088</name>
    <name evidence="2" type="ORF">HINF_LOCUS54904</name>
</gene>
<accession>A0AA86QSX2</accession>
<dbReference type="Proteomes" id="UP001642409">
    <property type="component" value="Unassembled WGS sequence"/>
</dbReference>
<comment type="caution">
    <text evidence="1">The sequence shown here is derived from an EMBL/GenBank/DDBJ whole genome shotgun (WGS) entry which is preliminary data.</text>
</comment>
<protein>
    <submittedName>
        <fullName evidence="2">Hypothetical_protein</fullName>
    </submittedName>
</protein>
<evidence type="ECO:0000313" key="3">
    <source>
        <dbReference type="Proteomes" id="UP001642409"/>
    </source>
</evidence>
<keyword evidence="3" id="KW-1185">Reference proteome</keyword>
<sequence>MQKITPTKFTHIKTQNSLKENEINAQSIINKNPFLLISRSLSMQTQPSYQTSFFISSSPARYKKEQRQFLPKFPVKQVAVQPEAVEEPSEIQLTIVRNVVEPIDRSKSNNFIGRRKVSKVYRNFQSVVRNKQDSPQFVNVQTIPPTYEDALTQIQKSLHVKKNFRKFKQQPLNKQQNTFEEEKEIQGFEIPLLTAENIVQSSFEYSQLLQKSLLSQNKDEYIPATKKIKELLLIHFDNSNDSLLQQFVKQLIVTLQNSSIGFNVLSTIKQQQIKNICQKSIKSLCQVISPEDITKYYRIDQQKLYEIISDNIEQCELEHDYLFVIAFLDYLQHKANDWLYSQLFDCVFNYIIVNQAIAAINQQTYVKDNYLIFLETLNYNGLQEADFQSQLSLCDYIIQNKIKLLPNQLNQISNQFLTHQNKINNRILDAYSTYANFYLYKHLTDDENILCQTQFEQLQFLLYLSLNQLKGVILSKERNYSNLISCYIFFVSIISVLSNIDVINYYIQHIRQEERYKKRQQHSHYLEFICKEMNLINNSLIQQMLTSNNSLVDSNNIDLTIYSLQDLNLSGMPKIYQFWNSKQNLNSIICYILQFIARVTINVENGITIEVVSDNLVTDDMINYITNYFPEIGCKVIASKFAEALQKIRE</sequence>
<reference evidence="2 3" key="2">
    <citation type="submission" date="2024-07" db="EMBL/GenBank/DDBJ databases">
        <authorList>
            <person name="Akdeniz Z."/>
        </authorList>
    </citation>
    <scope>NUCLEOTIDE SEQUENCE [LARGE SCALE GENOMIC DNA]</scope>
</reference>
<evidence type="ECO:0000313" key="2">
    <source>
        <dbReference type="EMBL" id="CAL6070937.1"/>
    </source>
</evidence>
<dbReference type="EMBL" id="CATOUU010000968">
    <property type="protein sequence ID" value="CAI9963443.1"/>
    <property type="molecule type" value="Genomic_DNA"/>
</dbReference>
<dbReference type="EMBL" id="CAXDID020000288">
    <property type="protein sequence ID" value="CAL6070937.1"/>
    <property type="molecule type" value="Genomic_DNA"/>
</dbReference>
<organism evidence="1">
    <name type="scientific">Hexamita inflata</name>
    <dbReference type="NCBI Taxonomy" id="28002"/>
    <lineage>
        <taxon>Eukaryota</taxon>
        <taxon>Metamonada</taxon>
        <taxon>Diplomonadida</taxon>
        <taxon>Hexamitidae</taxon>
        <taxon>Hexamitinae</taxon>
        <taxon>Hexamita</taxon>
    </lineage>
</organism>
<name>A0AA86QSX2_9EUKA</name>
<dbReference type="AlphaFoldDB" id="A0AA86QSX2"/>
<evidence type="ECO:0000313" key="1">
    <source>
        <dbReference type="EMBL" id="CAI9963443.1"/>
    </source>
</evidence>
<proteinExistence type="predicted"/>
<reference evidence="1" key="1">
    <citation type="submission" date="2023-06" db="EMBL/GenBank/DDBJ databases">
        <authorList>
            <person name="Kurt Z."/>
        </authorList>
    </citation>
    <scope>NUCLEOTIDE SEQUENCE</scope>
</reference>